<dbReference type="Proteomes" id="UP000015105">
    <property type="component" value="Chromosome 2D"/>
</dbReference>
<reference evidence="3" key="1">
    <citation type="journal article" date="2014" name="Science">
        <title>Ancient hybridizations among the ancestral genomes of bread wheat.</title>
        <authorList>
            <consortium name="International Wheat Genome Sequencing Consortium,"/>
            <person name="Marcussen T."/>
            <person name="Sandve S.R."/>
            <person name="Heier L."/>
            <person name="Spannagl M."/>
            <person name="Pfeifer M."/>
            <person name="Jakobsen K.S."/>
            <person name="Wulff B.B."/>
            <person name="Steuernagel B."/>
            <person name="Mayer K.F."/>
            <person name="Olsen O.A."/>
        </authorList>
    </citation>
    <scope>NUCLEOTIDE SEQUENCE [LARGE SCALE GENOMIC DNA]</scope>
    <source>
        <strain evidence="3">cv. AL8/78</strain>
    </source>
</reference>
<dbReference type="InterPro" id="IPR043502">
    <property type="entry name" value="DNA/RNA_pol_sf"/>
</dbReference>
<dbReference type="STRING" id="200361.A0A453BK94"/>
<sequence length="204" mass="22810">MPAGKGPSPDGFTAEFLVACWETIKPDFLMAFDKFHAMNGRGLQKLNEALLLLLPKRADAHSLFDYRPISLIHIFAKLVAKLLSLRLAPRLNTMVSTNQSAFIAGRCIHDNYLLVQQTACLLHNLKAPRTLLKLDIARAFDSVSWPFLLQLLQHLGFGPRWREWISMLLSTASTRVLINGHPGPPIDHAHGLRQGDPVSPMLFT</sequence>
<dbReference type="PANTHER" id="PTHR19446">
    <property type="entry name" value="REVERSE TRANSCRIPTASES"/>
    <property type="match status" value="1"/>
</dbReference>
<dbReference type="Gramene" id="AET2Gv20541600.1">
    <property type="protein sequence ID" value="AET2Gv20541600.1"/>
    <property type="gene ID" value="AET2Gv20541600"/>
</dbReference>
<name>A0A453BK94_AEGTS</name>
<keyword evidence="3" id="KW-1185">Reference proteome</keyword>
<proteinExistence type="predicted"/>
<feature type="domain" description="Reverse transcriptase" evidence="1">
    <location>
        <begin position="35"/>
        <end position="204"/>
    </location>
</feature>
<reference evidence="3" key="2">
    <citation type="journal article" date="2017" name="Nat. Plants">
        <title>The Aegilops tauschii genome reveals multiple impacts of transposons.</title>
        <authorList>
            <person name="Zhao G."/>
            <person name="Zou C."/>
            <person name="Li K."/>
            <person name="Wang K."/>
            <person name="Li T."/>
            <person name="Gao L."/>
            <person name="Zhang X."/>
            <person name="Wang H."/>
            <person name="Yang Z."/>
            <person name="Liu X."/>
            <person name="Jiang W."/>
            <person name="Mao L."/>
            <person name="Kong X."/>
            <person name="Jiao Y."/>
            <person name="Jia J."/>
        </authorList>
    </citation>
    <scope>NUCLEOTIDE SEQUENCE [LARGE SCALE GENOMIC DNA]</scope>
    <source>
        <strain evidence="3">cv. AL8/78</strain>
    </source>
</reference>
<dbReference type="SUPFAM" id="SSF56672">
    <property type="entry name" value="DNA/RNA polymerases"/>
    <property type="match status" value="1"/>
</dbReference>
<dbReference type="AlphaFoldDB" id="A0A453BK94"/>
<evidence type="ECO:0000259" key="1">
    <source>
        <dbReference type="PROSITE" id="PS50878"/>
    </source>
</evidence>
<reference evidence="2" key="4">
    <citation type="submission" date="2019-03" db="UniProtKB">
        <authorList>
            <consortium name="EnsemblPlants"/>
        </authorList>
    </citation>
    <scope>IDENTIFICATION</scope>
</reference>
<organism evidence="2 3">
    <name type="scientific">Aegilops tauschii subsp. strangulata</name>
    <name type="common">Goatgrass</name>
    <dbReference type="NCBI Taxonomy" id="200361"/>
    <lineage>
        <taxon>Eukaryota</taxon>
        <taxon>Viridiplantae</taxon>
        <taxon>Streptophyta</taxon>
        <taxon>Embryophyta</taxon>
        <taxon>Tracheophyta</taxon>
        <taxon>Spermatophyta</taxon>
        <taxon>Magnoliopsida</taxon>
        <taxon>Liliopsida</taxon>
        <taxon>Poales</taxon>
        <taxon>Poaceae</taxon>
        <taxon>BOP clade</taxon>
        <taxon>Pooideae</taxon>
        <taxon>Triticodae</taxon>
        <taxon>Triticeae</taxon>
        <taxon>Triticinae</taxon>
        <taxon>Aegilops</taxon>
    </lineage>
</organism>
<dbReference type="CDD" id="cd01650">
    <property type="entry name" value="RT_nLTR_like"/>
    <property type="match status" value="1"/>
</dbReference>
<dbReference type="InterPro" id="IPR000477">
    <property type="entry name" value="RT_dom"/>
</dbReference>
<reference evidence="2" key="3">
    <citation type="journal article" date="2017" name="Nature">
        <title>Genome sequence of the progenitor of the wheat D genome Aegilops tauschii.</title>
        <authorList>
            <person name="Luo M.C."/>
            <person name="Gu Y.Q."/>
            <person name="Puiu D."/>
            <person name="Wang H."/>
            <person name="Twardziok S.O."/>
            <person name="Deal K.R."/>
            <person name="Huo N."/>
            <person name="Zhu T."/>
            <person name="Wang L."/>
            <person name="Wang Y."/>
            <person name="McGuire P.E."/>
            <person name="Liu S."/>
            <person name="Long H."/>
            <person name="Ramasamy R.K."/>
            <person name="Rodriguez J.C."/>
            <person name="Van S.L."/>
            <person name="Yuan L."/>
            <person name="Wang Z."/>
            <person name="Xia Z."/>
            <person name="Xiao L."/>
            <person name="Anderson O.D."/>
            <person name="Ouyang S."/>
            <person name="Liang Y."/>
            <person name="Zimin A.V."/>
            <person name="Pertea G."/>
            <person name="Qi P."/>
            <person name="Bennetzen J.L."/>
            <person name="Dai X."/>
            <person name="Dawson M.W."/>
            <person name="Muller H.G."/>
            <person name="Kugler K."/>
            <person name="Rivarola-Duarte L."/>
            <person name="Spannagl M."/>
            <person name="Mayer K.F.X."/>
            <person name="Lu F.H."/>
            <person name="Bevan M.W."/>
            <person name="Leroy P."/>
            <person name="Li P."/>
            <person name="You F.M."/>
            <person name="Sun Q."/>
            <person name="Liu Z."/>
            <person name="Lyons E."/>
            <person name="Wicker T."/>
            <person name="Salzberg S.L."/>
            <person name="Devos K.M."/>
            <person name="Dvorak J."/>
        </authorList>
    </citation>
    <scope>NUCLEOTIDE SEQUENCE [LARGE SCALE GENOMIC DNA]</scope>
    <source>
        <strain evidence="2">cv. AL8/78</strain>
    </source>
</reference>
<reference evidence="2" key="5">
    <citation type="journal article" date="2021" name="G3 (Bethesda)">
        <title>Aegilops tauschii genome assembly Aet v5.0 features greater sequence contiguity and improved annotation.</title>
        <authorList>
            <person name="Wang L."/>
            <person name="Zhu T."/>
            <person name="Rodriguez J.C."/>
            <person name="Deal K.R."/>
            <person name="Dubcovsky J."/>
            <person name="McGuire P.E."/>
            <person name="Lux T."/>
            <person name="Spannagl M."/>
            <person name="Mayer K.F.X."/>
            <person name="Baldrich P."/>
            <person name="Meyers B.C."/>
            <person name="Huo N."/>
            <person name="Gu Y.Q."/>
            <person name="Zhou H."/>
            <person name="Devos K.M."/>
            <person name="Bennetzen J.L."/>
            <person name="Unver T."/>
            <person name="Budak H."/>
            <person name="Gulick P.J."/>
            <person name="Galiba G."/>
            <person name="Kalapos B."/>
            <person name="Nelson D.R."/>
            <person name="Li P."/>
            <person name="You F.M."/>
            <person name="Luo M.C."/>
            <person name="Dvorak J."/>
        </authorList>
    </citation>
    <scope>NUCLEOTIDE SEQUENCE [LARGE SCALE GENOMIC DNA]</scope>
    <source>
        <strain evidence="2">cv. AL8/78</strain>
    </source>
</reference>
<dbReference type="Pfam" id="PF00078">
    <property type="entry name" value="RVT_1"/>
    <property type="match status" value="1"/>
</dbReference>
<dbReference type="PROSITE" id="PS50878">
    <property type="entry name" value="RT_POL"/>
    <property type="match status" value="1"/>
</dbReference>
<evidence type="ECO:0000313" key="3">
    <source>
        <dbReference type="Proteomes" id="UP000015105"/>
    </source>
</evidence>
<evidence type="ECO:0000313" key="2">
    <source>
        <dbReference type="EnsemblPlants" id="AET2Gv20541600.1"/>
    </source>
</evidence>
<protein>
    <recommendedName>
        <fullName evidence="1">Reverse transcriptase domain-containing protein</fullName>
    </recommendedName>
</protein>
<accession>A0A453BK94</accession>
<dbReference type="EnsemblPlants" id="AET2Gv20541600.1">
    <property type="protein sequence ID" value="AET2Gv20541600.1"/>
    <property type="gene ID" value="AET2Gv20541600"/>
</dbReference>